<organism evidence="2 3">
    <name type="scientific">Psophocarpus tetragonolobus</name>
    <name type="common">Winged bean</name>
    <name type="synonym">Dolichos tetragonolobus</name>
    <dbReference type="NCBI Taxonomy" id="3891"/>
    <lineage>
        <taxon>Eukaryota</taxon>
        <taxon>Viridiplantae</taxon>
        <taxon>Streptophyta</taxon>
        <taxon>Embryophyta</taxon>
        <taxon>Tracheophyta</taxon>
        <taxon>Spermatophyta</taxon>
        <taxon>Magnoliopsida</taxon>
        <taxon>eudicotyledons</taxon>
        <taxon>Gunneridae</taxon>
        <taxon>Pentapetalae</taxon>
        <taxon>rosids</taxon>
        <taxon>fabids</taxon>
        <taxon>Fabales</taxon>
        <taxon>Fabaceae</taxon>
        <taxon>Papilionoideae</taxon>
        <taxon>50 kb inversion clade</taxon>
        <taxon>NPAAA clade</taxon>
        <taxon>indigoferoid/millettioid clade</taxon>
        <taxon>Phaseoleae</taxon>
        <taxon>Psophocarpus</taxon>
    </lineage>
</organism>
<evidence type="ECO:0000256" key="1">
    <source>
        <dbReference type="SAM" id="MobiDB-lite"/>
    </source>
</evidence>
<feature type="region of interest" description="Disordered" evidence="1">
    <location>
        <begin position="1"/>
        <end position="85"/>
    </location>
</feature>
<dbReference type="EMBL" id="JAYMYS010000003">
    <property type="protein sequence ID" value="KAK7400266.1"/>
    <property type="molecule type" value="Genomic_DNA"/>
</dbReference>
<protein>
    <recommendedName>
        <fullName evidence="4">EKN</fullName>
    </recommendedName>
</protein>
<proteinExistence type="predicted"/>
<reference evidence="2 3" key="1">
    <citation type="submission" date="2024-01" db="EMBL/GenBank/DDBJ databases">
        <title>The genomes of 5 underutilized Papilionoideae crops provide insights into root nodulation and disease resistanc.</title>
        <authorList>
            <person name="Jiang F."/>
        </authorList>
    </citation>
    <scope>NUCLEOTIDE SEQUENCE [LARGE SCALE GENOMIC DNA]</scope>
    <source>
        <strain evidence="2">DUOXIRENSHENG_FW03</strain>
        <tissue evidence="2">Leaves</tissue>
    </source>
</reference>
<sequence>MGNCGSNPKTNEGPEVAVPEPVSEVEQKERETTVETNTDETTDKSLGTLLNEKVEEAPTKEEEPKTEELNIQEEKPKPEETKTQA</sequence>
<evidence type="ECO:0000313" key="2">
    <source>
        <dbReference type="EMBL" id="KAK7400266.1"/>
    </source>
</evidence>
<evidence type="ECO:0000313" key="3">
    <source>
        <dbReference type="Proteomes" id="UP001386955"/>
    </source>
</evidence>
<keyword evidence="3" id="KW-1185">Reference proteome</keyword>
<dbReference type="Proteomes" id="UP001386955">
    <property type="component" value="Unassembled WGS sequence"/>
</dbReference>
<feature type="compositionally biased region" description="Low complexity" evidence="1">
    <location>
        <begin position="14"/>
        <end position="24"/>
    </location>
</feature>
<evidence type="ECO:0008006" key="4">
    <source>
        <dbReference type="Google" id="ProtNLM"/>
    </source>
</evidence>
<feature type="compositionally biased region" description="Polar residues" evidence="1">
    <location>
        <begin position="1"/>
        <end position="10"/>
    </location>
</feature>
<dbReference type="AlphaFoldDB" id="A0AAN9SPB0"/>
<feature type="compositionally biased region" description="Basic and acidic residues" evidence="1">
    <location>
        <begin position="52"/>
        <end position="85"/>
    </location>
</feature>
<accession>A0AAN9SPB0</accession>
<gene>
    <name evidence="2" type="ORF">VNO78_11469</name>
</gene>
<comment type="caution">
    <text evidence="2">The sequence shown here is derived from an EMBL/GenBank/DDBJ whole genome shotgun (WGS) entry which is preliminary data.</text>
</comment>
<name>A0AAN9SPB0_PSOTE</name>